<evidence type="ECO:0000256" key="3">
    <source>
        <dbReference type="ARBA" id="ARBA00022679"/>
    </source>
</evidence>
<accession>A0A328BFK3</accession>
<dbReference type="PANTHER" id="PTHR43630">
    <property type="entry name" value="POLY-BETA-1,6-N-ACETYL-D-GLUCOSAMINE SYNTHASE"/>
    <property type="match status" value="1"/>
</dbReference>
<gene>
    <name evidence="7" type="ORF">DLM85_13415</name>
</gene>
<proteinExistence type="inferred from homology"/>
<dbReference type="PANTHER" id="PTHR43630:SF1">
    <property type="entry name" value="POLY-BETA-1,6-N-ACETYL-D-GLUCOSAMINE SYNTHASE"/>
    <property type="match status" value="1"/>
</dbReference>
<protein>
    <submittedName>
        <fullName evidence="7">Poly-beta-1,6-N-acetyl-D-glucosamine synthase</fullName>
    </submittedName>
</protein>
<keyword evidence="5" id="KW-1133">Transmembrane helix</keyword>
<sequence length="482" mass="53585">MARIVDGRRFTGRPCGQRKAIGPGQGAADPDRPARSLASVVSRGAVFGWCQLGRLPSGPDRLPRFARHDGRWTVTRPPNINGISDASLPSAGYLCGPNSAVPALPFHLSPVSWLLVLSVLVQLVYAAYYFWPFALRRPAETAEPAPAHEQAHPVSIVVAARNALEQLRYLMPELLQQDYAQFEVVLIDDRSDDDTGLYTQQLTQYYPNVRLVTIASTPEGIAPKKYALTLGIKVARYPYLLFTDADCQPASNQWLRHMARGFDGGADIVLGYGPYAEAEGLLNKLVRFETLLSGLQYLSFAERGQPYMGVGRNLAYTKATFMATKGFASHIRRLSGDDDLLVQDAVQLGRRTSVVTAAEAQTISHAPGTWGQWWRQKRRHMSAGPRYRFSDRVRIGTFILANGLFYIGTLAAFVVPEPEWVALAAVWGVRTSTVVATYAQASRRLHDRQPWWLIPVLDAGYFFAYSLLTASLVLYRNPSRWK</sequence>
<organism evidence="7 8">
    <name type="scientific">Hymenobacter edaphi</name>
    <dbReference type="NCBI Taxonomy" id="2211146"/>
    <lineage>
        <taxon>Bacteria</taxon>
        <taxon>Pseudomonadati</taxon>
        <taxon>Bacteroidota</taxon>
        <taxon>Cytophagia</taxon>
        <taxon>Cytophagales</taxon>
        <taxon>Hymenobacteraceae</taxon>
        <taxon>Hymenobacter</taxon>
    </lineage>
</organism>
<feature type="region of interest" description="Disordered" evidence="4">
    <location>
        <begin position="13"/>
        <end position="33"/>
    </location>
</feature>
<dbReference type="OrthoDB" id="9800276at2"/>
<dbReference type="InterPro" id="IPR029044">
    <property type="entry name" value="Nucleotide-diphossugar_trans"/>
</dbReference>
<evidence type="ECO:0000256" key="4">
    <source>
        <dbReference type="SAM" id="MobiDB-lite"/>
    </source>
</evidence>
<dbReference type="EMBL" id="QHKM01000004">
    <property type="protein sequence ID" value="RAK65717.1"/>
    <property type="molecule type" value="Genomic_DNA"/>
</dbReference>
<dbReference type="Pfam" id="PF00535">
    <property type="entry name" value="Glycos_transf_2"/>
    <property type="match status" value="1"/>
</dbReference>
<evidence type="ECO:0000256" key="1">
    <source>
        <dbReference type="ARBA" id="ARBA00006739"/>
    </source>
</evidence>
<keyword evidence="2" id="KW-0328">Glycosyltransferase</keyword>
<feature type="domain" description="Glycosyltransferase 2-like" evidence="6">
    <location>
        <begin position="155"/>
        <end position="289"/>
    </location>
</feature>
<keyword evidence="5" id="KW-0812">Transmembrane</keyword>
<feature type="transmembrane region" description="Helical" evidence="5">
    <location>
        <begin position="111"/>
        <end position="131"/>
    </location>
</feature>
<reference evidence="8" key="1">
    <citation type="submission" date="2018-05" db="EMBL/GenBank/DDBJ databases">
        <authorList>
            <person name="Nie L."/>
        </authorList>
    </citation>
    <scope>NUCLEOTIDE SEQUENCE [LARGE SCALE GENOMIC DNA]</scope>
    <source>
        <strain evidence="8">NL</strain>
    </source>
</reference>
<keyword evidence="8" id="KW-1185">Reference proteome</keyword>
<evidence type="ECO:0000256" key="5">
    <source>
        <dbReference type="SAM" id="Phobius"/>
    </source>
</evidence>
<dbReference type="SUPFAM" id="SSF53448">
    <property type="entry name" value="Nucleotide-diphospho-sugar transferases"/>
    <property type="match status" value="1"/>
</dbReference>
<keyword evidence="3" id="KW-0808">Transferase</keyword>
<name>A0A328BFK3_9BACT</name>
<evidence type="ECO:0000259" key="6">
    <source>
        <dbReference type="Pfam" id="PF00535"/>
    </source>
</evidence>
<dbReference type="Proteomes" id="UP000248553">
    <property type="component" value="Unassembled WGS sequence"/>
</dbReference>
<evidence type="ECO:0000313" key="7">
    <source>
        <dbReference type="EMBL" id="RAK65717.1"/>
    </source>
</evidence>
<dbReference type="Gene3D" id="3.90.550.10">
    <property type="entry name" value="Spore Coat Polysaccharide Biosynthesis Protein SpsA, Chain A"/>
    <property type="match status" value="1"/>
</dbReference>
<evidence type="ECO:0000313" key="8">
    <source>
        <dbReference type="Proteomes" id="UP000248553"/>
    </source>
</evidence>
<dbReference type="InterPro" id="IPR001173">
    <property type="entry name" value="Glyco_trans_2-like"/>
</dbReference>
<dbReference type="GO" id="GO:0016757">
    <property type="term" value="F:glycosyltransferase activity"/>
    <property type="evidence" value="ECO:0007669"/>
    <property type="project" value="UniProtKB-KW"/>
</dbReference>
<dbReference type="AlphaFoldDB" id="A0A328BFK3"/>
<comment type="similarity">
    <text evidence="1">Belongs to the glycosyltransferase 2 family.</text>
</comment>
<feature type="transmembrane region" description="Helical" evidence="5">
    <location>
        <begin position="395"/>
        <end position="414"/>
    </location>
</feature>
<keyword evidence="5" id="KW-0472">Membrane</keyword>
<feature type="transmembrane region" description="Helical" evidence="5">
    <location>
        <begin position="451"/>
        <end position="475"/>
    </location>
</feature>
<comment type="caution">
    <text evidence="7">The sequence shown here is derived from an EMBL/GenBank/DDBJ whole genome shotgun (WGS) entry which is preliminary data.</text>
</comment>
<evidence type="ECO:0000256" key="2">
    <source>
        <dbReference type="ARBA" id="ARBA00022676"/>
    </source>
</evidence>